<keyword evidence="5" id="KW-0418">Kinase</keyword>
<reference evidence="9" key="1">
    <citation type="journal article" date="2023" name="IMA Fungus">
        <title>Comparative genomic study of the Penicillium genus elucidates a diverse pangenome and 15 lateral gene transfer events.</title>
        <authorList>
            <person name="Petersen C."/>
            <person name="Sorensen T."/>
            <person name="Nielsen M.R."/>
            <person name="Sondergaard T.E."/>
            <person name="Sorensen J.L."/>
            <person name="Fitzpatrick D.A."/>
            <person name="Frisvad J.C."/>
            <person name="Nielsen K.L."/>
        </authorList>
    </citation>
    <scope>NUCLEOTIDE SEQUENCE</scope>
    <source>
        <strain evidence="9">IBT 17514</strain>
    </source>
</reference>
<dbReference type="Proteomes" id="UP001215712">
    <property type="component" value="Unassembled WGS sequence"/>
</dbReference>
<sequence>MKTERRHPDAWTAVAVHRPEEVTHHHYVTHAKWSPESHEASQSAKRGWPVFRNEHRPSLASVSTDQQPLMRSETTTDSRSPISESYIPFAEKYGRCLEILHYGTNSTVRLHQIKPSIPSSKSKQLVAIKVYRYNILSTSNPLTQASSHCSITSISGLHPDHPNILPITDLLYNDRSELCLVMPFCAGGDLHELISRSGDPIPTHEADCIMTQILRALAFLHEHEVAHRDIRLETILLTEHGAVKLAGFGDGHIRRLWTECASPTEQEDSGEVASSTASFPGMSLPYIPPEGFQARSHVALRREDQSHEHDDHDDHDPRPADVWATAIIYLTMIMGRLIWRSARPHREDPRYLEYLHCRRSEDGYPPIEALGMRRRNAIYAMLHPLSRKRITTKQMLQSEWISRVSIRRGLNDVLELLI</sequence>
<keyword evidence="3" id="KW-0808">Transferase</keyword>
<feature type="domain" description="Protein kinase" evidence="8">
    <location>
        <begin position="94"/>
        <end position="401"/>
    </location>
</feature>
<keyword evidence="2" id="KW-0723">Serine/threonine-protein kinase</keyword>
<keyword evidence="10" id="KW-1185">Reference proteome</keyword>
<dbReference type="PANTHER" id="PTHR24346">
    <property type="entry name" value="MAP/MICROTUBULE AFFINITY-REGULATING KINASE"/>
    <property type="match status" value="1"/>
</dbReference>
<organism evidence="9 10">
    <name type="scientific">Penicillium malachiteum</name>
    <dbReference type="NCBI Taxonomy" id="1324776"/>
    <lineage>
        <taxon>Eukaryota</taxon>
        <taxon>Fungi</taxon>
        <taxon>Dikarya</taxon>
        <taxon>Ascomycota</taxon>
        <taxon>Pezizomycotina</taxon>
        <taxon>Eurotiomycetes</taxon>
        <taxon>Eurotiomycetidae</taxon>
        <taxon>Eurotiales</taxon>
        <taxon>Aspergillaceae</taxon>
        <taxon>Penicillium</taxon>
    </lineage>
</organism>
<evidence type="ECO:0000313" key="9">
    <source>
        <dbReference type="EMBL" id="KAJ5727199.1"/>
    </source>
</evidence>
<evidence type="ECO:0000259" key="8">
    <source>
        <dbReference type="PROSITE" id="PS50011"/>
    </source>
</evidence>
<dbReference type="GO" id="GO:0004674">
    <property type="term" value="F:protein serine/threonine kinase activity"/>
    <property type="evidence" value="ECO:0007669"/>
    <property type="project" value="UniProtKB-KW"/>
</dbReference>
<dbReference type="InterPro" id="IPR000719">
    <property type="entry name" value="Prot_kinase_dom"/>
</dbReference>
<evidence type="ECO:0000256" key="7">
    <source>
        <dbReference type="SAM" id="MobiDB-lite"/>
    </source>
</evidence>
<gene>
    <name evidence="9" type="ORF">N7493_005019</name>
</gene>
<protein>
    <recommendedName>
        <fullName evidence="8">Protein kinase domain-containing protein</fullName>
    </recommendedName>
</protein>
<dbReference type="Gene3D" id="1.10.510.10">
    <property type="entry name" value="Transferase(Phosphotransferase) domain 1"/>
    <property type="match status" value="1"/>
</dbReference>
<comment type="similarity">
    <text evidence="1">Belongs to the protein kinase superfamily. CAMK Ser/Thr protein kinase family. NIM1 subfamily.</text>
</comment>
<feature type="compositionally biased region" description="Polar residues" evidence="7">
    <location>
        <begin position="60"/>
        <end position="81"/>
    </location>
</feature>
<dbReference type="InterPro" id="IPR011009">
    <property type="entry name" value="Kinase-like_dom_sf"/>
</dbReference>
<feature type="region of interest" description="Disordered" evidence="7">
    <location>
        <begin position="57"/>
        <end position="81"/>
    </location>
</feature>
<dbReference type="PROSITE" id="PS50011">
    <property type="entry name" value="PROTEIN_KINASE_DOM"/>
    <property type="match status" value="1"/>
</dbReference>
<proteinExistence type="inferred from homology"/>
<evidence type="ECO:0000313" key="10">
    <source>
        <dbReference type="Proteomes" id="UP001215712"/>
    </source>
</evidence>
<dbReference type="GO" id="GO:0005524">
    <property type="term" value="F:ATP binding"/>
    <property type="evidence" value="ECO:0007669"/>
    <property type="project" value="UniProtKB-KW"/>
</dbReference>
<evidence type="ECO:0000256" key="2">
    <source>
        <dbReference type="ARBA" id="ARBA00022527"/>
    </source>
</evidence>
<dbReference type="EMBL" id="JAQJAN010000006">
    <property type="protein sequence ID" value="KAJ5727199.1"/>
    <property type="molecule type" value="Genomic_DNA"/>
</dbReference>
<dbReference type="GO" id="GO:0005737">
    <property type="term" value="C:cytoplasm"/>
    <property type="evidence" value="ECO:0007669"/>
    <property type="project" value="TreeGrafter"/>
</dbReference>
<dbReference type="Pfam" id="PF00069">
    <property type="entry name" value="Pkinase"/>
    <property type="match status" value="1"/>
</dbReference>
<dbReference type="PANTHER" id="PTHR24346:SF82">
    <property type="entry name" value="KP78A-RELATED"/>
    <property type="match status" value="1"/>
</dbReference>
<evidence type="ECO:0000256" key="3">
    <source>
        <dbReference type="ARBA" id="ARBA00022679"/>
    </source>
</evidence>
<evidence type="ECO:0000256" key="5">
    <source>
        <dbReference type="ARBA" id="ARBA00022777"/>
    </source>
</evidence>
<dbReference type="GO" id="GO:0035556">
    <property type="term" value="P:intracellular signal transduction"/>
    <property type="evidence" value="ECO:0007669"/>
    <property type="project" value="TreeGrafter"/>
</dbReference>
<keyword evidence="4" id="KW-0547">Nucleotide-binding</keyword>
<dbReference type="AlphaFoldDB" id="A0AAD6MW82"/>
<accession>A0AAD6MW82</accession>
<dbReference type="SUPFAM" id="SSF56112">
    <property type="entry name" value="Protein kinase-like (PK-like)"/>
    <property type="match status" value="1"/>
</dbReference>
<evidence type="ECO:0000256" key="1">
    <source>
        <dbReference type="ARBA" id="ARBA00010791"/>
    </source>
</evidence>
<evidence type="ECO:0000256" key="4">
    <source>
        <dbReference type="ARBA" id="ARBA00022741"/>
    </source>
</evidence>
<evidence type="ECO:0000256" key="6">
    <source>
        <dbReference type="ARBA" id="ARBA00022840"/>
    </source>
</evidence>
<reference evidence="9" key="2">
    <citation type="submission" date="2023-01" db="EMBL/GenBank/DDBJ databases">
        <authorList>
            <person name="Petersen C."/>
        </authorList>
    </citation>
    <scope>NUCLEOTIDE SEQUENCE</scope>
    <source>
        <strain evidence="9">IBT 17514</strain>
    </source>
</reference>
<keyword evidence="6" id="KW-0067">ATP-binding</keyword>
<comment type="caution">
    <text evidence="9">The sequence shown here is derived from an EMBL/GenBank/DDBJ whole genome shotgun (WGS) entry which is preliminary data.</text>
</comment>
<name>A0AAD6MW82_9EURO</name>